<evidence type="ECO:0000259" key="11">
    <source>
        <dbReference type="PROSITE" id="PS50885"/>
    </source>
</evidence>
<dbReference type="Proteomes" id="UP000426444">
    <property type="component" value="Chromosome"/>
</dbReference>
<proteinExistence type="inferred from homology"/>
<dbReference type="SMART" id="SM00283">
    <property type="entry name" value="MA"/>
    <property type="match status" value="1"/>
</dbReference>
<dbReference type="SUPFAM" id="SSF103190">
    <property type="entry name" value="Sensory domain-like"/>
    <property type="match status" value="1"/>
</dbReference>
<evidence type="ECO:0000256" key="3">
    <source>
        <dbReference type="ARBA" id="ARBA00022692"/>
    </source>
</evidence>
<dbReference type="OrthoDB" id="9814363at2"/>
<dbReference type="InterPro" id="IPR004090">
    <property type="entry name" value="Chemotax_Me-accpt_rcpt"/>
</dbReference>
<organism evidence="12 13">
    <name type="scientific">Candidatus Syntrophocurvum alkaliphilum</name>
    <dbReference type="NCBI Taxonomy" id="2293317"/>
    <lineage>
        <taxon>Bacteria</taxon>
        <taxon>Bacillati</taxon>
        <taxon>Bacillota</taxon>
        <taxon>Clostridia</taxon>
        <taxon>Eubacteriales</taxon>
        <taxon>Syntrophomonadaceae</taxon>
        <taxon>Candidatus Syntrophocurvum</taxon>
    </lineage>
</organism>
<evidence type="ECO:0000256" key="5">
    <source>
        <dbReference type="ARBA" id="ARBA00023136"/>
    </source>
</evidence>
<feature type="transmembrane region" description="Helical" evidence="9">
    <location>
        <begin position="12"/>
        <end position="33"/>
    </location>
</feature>
<dbReference type="Gene3D" id="1.10.287.950">
    <property type="entry name" value="Methyl-accepting chemotaxis protein"/>
    <property type="match status" value="1"/>
</dbReference>
<keyword evidence="3 9" id="KW-0812">Transmembrane</keyword>
<dbReference type="PANTHER" id="PTHR32089:SF112">
    <property type="entry name" value="LYSOZYME-LIKE PROTEIN-RELATED"/>
    <property type="match status" value="1"/>
</dbReference>
<dbReference type="KEGG" id="salq:SYNTR_0978"/>
<dbReference type="PANTHER" id="PTHR32089">
    <property type="entry name" value="METHYL-ACCEPTING CHEMOTAXIS PROTEIN MCPB"/>
    <property type="match status" value="1"/>
</dbReference>
<evidence type="ECO:0000259" key="10">
    <source>
        <dbReference type="PROSITE" id="PS50111"/>
    </source>
</evidence>
<dbReference type="GO" id="GO:0005886">
    <property type="term" value="C:plasma membrane"/>
    <property type="evidence" value="ECO:0007669"/>
    <property type="project" value="UniProtKB-SubCell"/>
</dbReference>
<evidence type="ECO:0000313" key="12">
    <source>
        <dbReference type="EMBL" id="QGT99571.1"/>
    </source>
</evidence>
<dbReference type="InterPro" id="IPR029151">
    <property type="entry name" value="Sensor-like_sf"/>
</dbReference>
<dbReference type="AlphaFoldDB" id="A0A6I6DJJ1"/>
<keyword evidence="4 9" id="KW-1133">Transmembrane helix</keyword>
<dbReference type="Gene3D" id="6.10.340.10">
    <property type="match status" value="1"/>
</dbReference>
<evidence type="ECO:0000256" key="1">
    <source>
        <dbReference type="ARBA" id="ARBA00004651"/>
    </source>
</evidence>
<dbReference type="GO" id="GO:0004888">
    <property type="term" value="F:transmembrane signaling receptor activity"/>
    <property type="evidence" value="ECO:0007669"/>
    <property type="project" value="InterPro"/>
</dbReference>
<dbReference type="EMBL" id="CP046457">
    <property type="protein sequence ID" value="QGT99571.1"/>
    <property type="molecule type" value="Genomic_DNA"/>
</dbReference>
<evidence type="ECO:0000256" key="9">
    <source>
        <dbReference type="SAM" id="Phobius"/>
    </source>
</evidence>
<evidence type="ECO:0000256" key="2">
    <source>
        <dbReference type="ARBA" id="ARBA00022475"/>
    </source>
</evidence>
<dbReference type="PROSITE" id="PS50111">
    <property type="entry name" value="CHEMOTAXIS_TRANSDUC_2"/>
    <property type="match status" value="1"/>
</dbReference>
<dbReference type="GO" id="GO:0007165">
    <property type="term" value="P:signal transduction"/>
    <property type="evidence" value="ECO:0007669"/>
    <property type="project" value="UniProtKB-KW"/>
</dbReference>
<dbReference type="Pfam" id="PF17202">
    <property type="entry name" value="sCache_3_3"/>
    <property type="match status" value="1"/>
</dbReference>
<dbReference type="InterPro" id="IPR003660">
    <property type="entry name" value="HAMP_dom"/>
</dbReference>
<keyword evidence="6 8" id="KW-0807">Transducer</keyword>
<dbReference type="InterPro" id="IPR033463">
    <property type="entry name" value="sCache_3"/>
</dbReference>
<evidence type="ECO:0000313" key="13">
    <source>
        <dbReference type="Proteomes" id="UP000426444"/>
    </source>
</evidence>
<sequence>MKNLGLKERLLFFSIAVVLTIAIGMFIMSSNAIQSILVEDKLNSDSNIGLTLADVMYPGEWEVRDGQLYKGEHLINNDTELVDSLRDATGSLATVFLDDTRISTNVMENGNRAVGTQVSSEVAQSVLVDGETFVGEADILGESHFTIYTPIEDTYGNIIGMWFVGISNDEIRSVAFSAQRDIGIFLAIIFVIVVVGVYIVTIKLGKIIDNIVGYTEEVSNLNLKAEIPPEYLERKDEIGKIANAIEKITSNIGRTIKNVSKASEQVATSSEEMTATSDQTSTTANEVARSIEEMAKGAGDQAKSTEQGAVKIDELGNIMDKEQEYVQVVNQTVDEVNKLKDEGFETLETLVLKANQNNEAADEIYDVIQETNTSAEGIKTASEVIKSIADQTNLLALNAAIEAARAGEHGKGFAVVAEEVRKLAEQSNDSIQEIESIINDLSSKTNKAVKTVEGVKTIVDEQTASVTDTKGKFEGIAGAIENTQEAIERLNASGVEMEQKKNEIIEVIQSLSAIAQENAAGTEEAAASIEEQTASIQEIANAAQGLAKLAEDMQEQIKKFKY</sequence>
<evidence type="ECO:0000256" key="7">
    <source>
        <dbReference type="ARBA" id="ARBA00029447"/>
    </source>
</evidence>
<evidence type="ECO:0000256" key="8">
    <source>
        <dbReference type="PROSITE-ProRule" id="PRU00284"/>
    </source>
</evidence>
<dbReference type="InterPro" id="IPR004089">
    <property type="entry name" value="MCPsignal_dom"/>
</dbReference>
<dbReference type="Pfam" id="PF00015">
    <property type="entry name" value="MCPsignal"/>
    <property type="match status" value="1"/>
</dbReference>
<dbReference type="RefSeq" id="WP_156203453.1">
    <property type="nucleotide sequence ID" value="NZ_CP046457.1"/>
</dbReference>
<feature type="domain" description="HAMP" evidence="11">
    <location>
        <begin position="208"/>
        <end position="257"/>
    </location>
</feature>
<dbReference type="PROSITE" id="PS50885">
    <property type="entry name" value="HAMP"/>
    <property type="match status" value="1"/>
</dbReference>
<comment type="subcellular location">
    <subcellularLocation>
        <location evidence="1">Cell membrane</location>
        <topology evidence="1">Multi-pass membrane protein</topology>
    </subcellularLocation>
</comment>
<gene>
    <name evidence="12" type="ORF">SYNTR_0978</name>
</gene>
<name>A0A6I6DJJ1_9FIRM</name>
<keyword evidence="13" id="KW-1185">Reference proteome</keyword>
<evidence type="ECO:0000256" key="6">
    <source>
        <dbReference type="ARBA" id="ARBA00023224"/>
    </source>
</evidence>
<dbReference type="SUPFAM" id="SSF58104">
    <property type="entry name" value="Methyl-accepting chemotaxis protein (MCP) signaling domain"/>
    <property type="match status" value="1"/>
</dbReference>
<comment type="similarity">
    <text evidence="7">Belongs to the methyl-accepting chemotaxis (MCP) protein family.</text>
</comment>
<keyword evidence="5 9" id="KW-0472">Membrane</keyword>
<protein>
    <submittedName>
        <fullName evidence="12">Methyl-accepting chemotaxis protein</fullName>
    </submittedName>
</protein>
<accession>A0A6I6DJJ1</accession>
<dbReference type="GO" id="GO:0006935">
    <property type="term" value="P:chemotaxis"/>
    <property type="evidence" value="ECO:0007669"/>
    <property type="project" value="InterPro"/>
</dbReference>
<keyword evidence="2" id="KW-1003">Cell membrane</keyword>
<reference evidence="13" key="1">
    <citation type="journal article" date="2019" name="Microbiology">
        <title>Complete Genome Sequence of an Uncultured Bacterium of the Candidate Phylum Bipolaricaulota.</title>
        <authorList>
            <person name="Kadnikov V.V."/>
            <person name="Mardanov A.V."/>
            <person name="Beletsky A.V."/>
            <person name="Frank Y.A."/>
            <person name="Karnachuk O.V."/>
            <person name="Ravin N.V."/>
        </authorList>
    </citation>
    <scope>NUCLEOTIDE SEQUENCE [LARGE SCALE GENOMIC DNA]</scope>
</reference>
<feature type="domain" description="Methyl-accepting transducer" evidence="10">
    <location>
        <begin position="276"/>
        <end position="533"/>
    </location>
</feature>
<feature type="transmembrane region" description="Helical" evidence="9">
    <location>
        <begin position="182"/>
        <end position="200"/>
    </location>
</feature>
<dbReference type="PRINTS" id="PR00260">
    <property type="entry name" value="CHEMTRNSDUCR"/>
</dbReference>
<evidence type="ECO:0000256" key="4">
    <source>
        <dbReference type="ARBA" id="ARBA00022989"/>
    </source>
</evidence>